<comment type="caution">
    <text evidence="1">The sequence shown here is derived from an EMBL/GenBank/DDBJ whole genome shotgun (WGS) entry which is preliminary data.</text>
</comment>
<accession>A0ACC0U016</accession>
<sequence length="376" mass="42142">MTRPLSIVAHLHTLVEKTTKTPPGVTCIRRKGWDLRDIAWVESSCVISLQESDGVSAGHGRAVPRRVLFDEDITARRIRRQASSTGLEDANHTRRMCCCGVRGRATWFSSFVALKYGILPNAQVALQLRLAVKFGGGQTVGKSARQTVNAIFNLLRSGRNAIRARKQVGTCQTAAPSTPHHTDKAQLDEYSFLKLIPDTPRKLSRACLPPEREKPSMFPSLGNGVRKLEHGVGQEVRPIAHLVLEDNTATRFPSLGSVIGDRRQDDENAEMPFRSLALALTHRRVHRVIVRVHWHVVDPPDTLYRKKRGISLERGIVVTERPFNDMRDDRAYVDPEQRDYSLGHDVEPDCRDEREGIGVTEPGNPGLDRQFTSQAY</sequence>
<protein>
    <submittedName>
        <fullName evidence="1">Uncharacterized protein</fullName>
    </submittedName>
</protein>
<name>A0ACC0U016_9AGAM</name>
<evidence type="ECO:0000313" key="1">
    <source>
        <dbReference type="EMBL" id="KAI9455381.1"/>
    </source>
</evidence>
<evidence type="ECO:0000313" key="2">
    <source>
        <dbReference type="Proteomes" id="UP001207468"/>
    </source>
</evidence>
<dbReference type="Proteomes" id="UP001207468">
    <property type="component" value="Unassembled WGS sequence"/>
</dbReference>
<reference evidence="1" key="1">
    <citation type="submission" date="2021-03" db="EMBL/GenBank/DDBJ databases">
        <title>Evolutionary priming and transition to the ectomycorrhizal habit in an iconic lineage of mushroom-forming fungi: is preadaptation a requirement?</title>
        <authorList>
            <consortium name="DOE Joint Genome Institute"/>
            <person name="Looney B.P."/>
            <person name="Miyauchi S."/>
            <person name="Morin E."/>
            <person name="Drula E."/>
            <person name="Courty P.E."/>
            <person name="Chicoki N."/>
            <person name="Fauchery L."/>
            <person name="Kohler A."/>
            <person name="Kuo A."/>
            <person name="LaButti K."/>
            <person name="Pangilinan J."/>
            <person name="Lipzen A."/>
            <person name="Riley R."/>
            <person name="Andreopoulos W."/>
            <person name="He G."/>
            <person name="Johnson J."/>
            <person name="Barry K.W."/>
            <person name="Grigoriev I.V."/>
            <person name="Nagy L."/>
            <person name="Hibbett D."/>
            <person name="Henrissat B."/>
            <person name="Matheny P.B."/>
            <person name="Labbe J."/>
            <person name="Martin A.F."/>
        </authorList>
    </citation>
    <scope>NUCLEOTIDE SEQUENCE</scope>
    <source>
        <strain evidence="1">BPL698</strain>
    </source>
</reference>
<keyword evidence="2" id="KW-1185">Reference proteome</keyword>
<organism evidence="1 2">
    <name type="scientific">Russula earlei</name>
    <dbReference type="NCBI Taxonomy" id="71964"/>
    <lineage>
        <taxon>Eukaryota</taxon>
        <taxon>Fungi</taxon>
        <taxon>Dikarya</taxon>
        <taxon>Basidiomycota</taxon>
        <taxon>Agaricomycotina</taxon>
        <taxon>Agaricomycetes</taxon>
        <taxon>Russulales</taxon>
        <taxon>Russulaceae</taxon>
        <taxon>Russula</taxon>
    </lineage>
</organism>
<proteinExistence type="predicted"/>
<dbReference type="EMBL" id="JAGFNK010000252">
    <property type="protein sequence ID" value="KAI9455381.1"/>
    <property type="molecule type" value="Genomic_DNA"/>
</dbReference>
<gene>
    <name evidence="1" type="ORF">F5148DRAFT_1151497</name>
</gene>